<proteinExistence type="predicted"/>
<evidence type="ECO:0000313" key="1">
    <source>
        <dbReference type="EMBL" id="OQE81740.1"/>
    </source>
</evidence>
<comment type="caution">
    <text evidence="1">The sequence shown here is derived from an EMBL/GenBank/DDBJ whole genome shotgun (WGS) entry which is preliminary data.</text>
</comment>
<keyword evidence="2" id="KW-1185">Reference proteome</keyword>
<accession>A0A1V6Y2V9</accession>
<name>A0A1V6Y2V9_PENNA</name>
<gene>
    <name evidence="1" type="ORF">PENNAL_c0039G11584</name>
</gene>
<dbReference type="Proteomes" id="UP000191691">
    <property type="component" value="Unassembled WGS sequence"/>
</dbReference>
<dbReference type="EMBL" id="MOOB01000039">
    <property type="protein sequence ID" value="OQE81740.1"/>
    <property type="molecule type" value="Genomic_DNA"/>
</dbReference>
<reference evidence="2" key="1">
    <citation type="journal article" date="2017" name="Nat. Microbiol.">
        <title>Global analysis of biosynthetic gene clusters reveals vast potential of secondary metabolite production in Penicillium species.</title>
        <authorList>
            <person name="Nielsen J.C."/>
            <person name="Grijseels S."/>
            <person name="Prigent S."/>
            <person name="Ji B."/>
            <person name="Dainat J."/>
            <person name="Nielsen K.F."/>
            <person name="Frisvad J.C."/>
            <person name="Workman M."/>
            <person name="Nielsen J."/>
        </authorList>
    </citation>
    <scope>NUCLEOTIDE SEQUENCE [LARGE SCALE GENOMIC DNA]</scope>
    <source>
        <strain evidence="2">IBT 13039</strain>
    </source>
</reference>
<evidence type="ECO:0000313" key="2">
    <source>
        <dbReference type="Proteomes" id="UP000191691"/>
    </source>
</evidence>
<organism evidence="1 2">
    <name type="scientific">Penicillium nalgiovense</name>
    <dbReference type="NCBI Taxonomy" id="60175"/>
    <lineage>
        <taxon>Eukaryota</taxon>
        <taxon>Fungi</taxon>
        <taxon>Dikarya</taxon>
        <taxon>Ascomycota</taxon>
        <taxon>Pezizomycotina</taxon>
        <taxon>Eurotiomycetes</taxon>
        <taxon>Eurotiomycetidae</taxon>
        <taxon>Eurotiales</taxon>
        <taxon>Aspergillaceae</taxon>
        <taxon>Penicillium</taxon>
    </lineage>
</organism>
<sequence>MSSEFLRTRFLGADSGQKTHRHKSCLRSVRENTKLCHALPLKWTAELIGEDITAINELWGLTMFPEEATLMMGLLGPSMSMPPQDEHIRQSTATQRIYQNCDRAVWSHL</sequence>
<protein>
    <submittedName>
        <fullName evidence="1">Uncharacterized protein</fullName>
    </submittedName>
</protein>
<dbReference type="AlphaFoldDB" id="A0A1V6Y2V9"/>